<proteinExistence type="inferred from homology"/>
<dbReference type="Pfam" id="PF15068">
    <property type="entry name" value="FAM101"/>
    <property type="match status" value="1"/>
</dbReference>
<evidence type="ECO:0000313" key="8">
    <source>
        <dbReference type="Proteomes" id="UP000551758"/>
    </source>
</evidence>
<evidence type="ECO:0000256" key="4">
    <source>
        <dbReference type="ARBA" id="ARBA00022490"/>
    </source>
</evidence>
<name>A0A7J7EVG0_DICBM</name>
<dbReference type="InterPro" id="IPR028215">
    <property type="entry name" value="Refilin"/>
</dbReference>
<gene>
    <name evidence="7" type="ORF">HPG69_002776</name>
</gene>
<feature type="compositionally biased region" description="Low complexity" evidence="6">
    <location>
        <begin position="57"/>
        <end position="71"/>
    </location>
</feature>
<dbReference type="PANTHER" id="PTHR31848">
    <property type="match status" value="1"/>
</dbReference>
<evidence type="ECO:0000313" key="7">
    <source>
        <dbReference type="EMBL" id="KAF5919800.1"/>
    </source>
</evidence>
<feature type="region of interest" description="Disordered" evidence="6">
    <location>
        <begin position="1"/>
        <end position="97"/>
    </location>
</feature>
<comment type="similarity">
    <text evidence="2">Belongs to the Refilin family.</text>
</comment>
<feature type="compositionally biased region" description="Basic and acidic residues" evidence="6">
    <location>
        <begin position="12"/>
        <end position="22"/>
    </location>
</feature>
<feature type="compositionally biased region" description="Basic and acidic residues" evidence="6">
    <location>
        <begin position="78"/>
        <end position="97"/>
    </location>
</feature>
<feature type="compositionally biased region" description="Pro residues" evidence="6">
    <location>
        <begin position="29"/>
        <end position="39"/>
    </location>
</feature>
<comment type="caution">
    <text evidence="7">The sequence shown here is derived from an EMBL/GenBank/DDBJ whole genome shotgun (WGS) entry which is preliminary data.</text>
</comment>
<dbReference type="GO" id="GO:0048705">
    <property type="term" value="P:skeletal system morphogenesis"/>
    <property type="evidence" value="ECO:0007669"/>
    <property type="project" value="TreeGrafter"/>
</dbReference>
<dbReference type="Proteomes" id="UP000551758">
    <property type="component" value="Unassembled WGS sequence"/>
</dbReference>
<evidence type="ECO:0000256" key="2">
    <source>
        <dbReference type="ARBA" id="ARBA00009886"/>
    </source>
</evidence>
<evidence type="ECO:0000256" key="3">
    <source>
        <dbReference type="ARBA" id="ARBA00011189"/>
    </source>
</evidence>
<dbReference type="GO" id="GO:0032432">
    <property type="term" value="C:actin filament bundle"/>
    <property type="evidence" value="ECO:0007669"/>
    <property type="project" value="TreeGrafter"/>
</dbReference>
<dbReference type="GO" id="GO:1900158">
    <property type="term" value="P:negative regulation of bone mineralization involved in bone maturation"/>
    <property type="evidence" value="ECO:0007669"/>
    <property type="project" value="TreeGrafter"/>
</dbReference>
<dbReference type="AlphaFoldDB" id="A0A7J7EVG0"/>
<accession>A0A7J7EVG0</accession>
<comment type="subcellular location">
    <subcellularLocation>
        <location evidence="1">Cytoplasm</location>
        <location evidence="1">Cytoskeleton</location>
    </subcellularLocation>
</comment>
<evidence type="ECO:0000256" key="6">
    <source>
        <dbReference type="SAM" id="MobiDB-lite"/>
    </source>
</evidence>
<reference evidence="7 8" key="1">
    <citation type="journal article" date="2020" name="Mol. Biol. Evol.">
        <title>Interspecific Gene Flow and the Evolution of Specialization in Black and White Rhinoceros.</title>
        <authorList>
            <person name="Moodley Y."/>
            <person name="Westbury M.V."/>
            <person name="Russo I.M."/>
            <person name="Gopalakrishnan S."/>
            <person name="Rakotoarivelo A."/>
            <person name="Olsen R.A."/>
            <person name="Prost S."/>
            <person name="Tunstall T."/>
            <person name="Ryder O.A."/>
            <person name="Dalen L."/>
            <person name="Bruford M.W."/>
        </authorList>
    </citation>
    <scope>NUCLEOTIDE SEQUENCE [LARGE SCALE GENOMIC DNA]</scope>
    <source>
        <strain evidence="7">SBR-YM</strain>
        <tissue evidence="7">Skin</tissue>
    </source>
</reference>
<keyword evidence="4" id="KW-0963">Cytoplasm</keyword>
<sequence>MVGHLHLQGMEESLKEKSREGLLDSPDSGLPPSPSPSPPFYSLAPGILDARAGGAGASSEPPGPGEARAAGGSTGPFVDHELRVDARERQGHLEDSC</sequence>
<keyword evidence="5" id="KW-0206">Cytoskeleton</keyword>
<dbReference type="GO" id="GO:0061572">
    <property type="term" value="P:actin filament bundle organization"/>
    <property type="evidence" value="ECO:0007669"/>
    <property type="project" value="InterPro"/>
</dbReference>
<dbReference type="PANTHER" id="PTHR31848:SF0">
    <property type="entry name" value="REFILIN-A"/>
    <property type="match status" value="1"/>
</dbReference>
<dbReference type="EMBL" id="JACDTQ010002206">
    <property type="protein sequence ID" value="KAF5919800.1"/>
    <property type="molecule type" value="Genomic_DNA"/>
</dbReference>
<comment type="subunit">
    <text evidence="3">Interacts with FLNA and FLNB.</text>
</comment>
<keyword evidence="8" id="KW-1185">Reference proteome</keyword>
<organism evidence="7 8">
    <name type="scientific">Diceros bicornis minor</name>
    <name type="common">South-central black rhinoceros</name>
    <dbReference type="NCBI Taxonomy" id="77932"/>
    <lineage>
        <taxon>Eukaryota</taxon>
        <taxon>Metazoa</taxon>
        <taxon>Chordata</taxon>
        <taxon>Craniata</taxon>
        <taxon>Vertebrata</taxon>
        <taxon>Euteleostomi</taxon>
        <taxon>Mammalia</taxon>
        <taxon>Eutheria</taxon>
        <taxon>Laurasiatheria</taxon>
        <taxon>Perissodactyla</taxon>
        <taxon>Rhinocerotidae</taxon>
        <taxon>Diceros</taxon>
    </lineage>
</organism>
<protein>
    <submittedName>
        <fullName evidence="7">Uncharacterized protein</fullName>
    </submittedName>
</protein>
<evidence type="ECO:0000256" key="1">
    <source>
        <dbReference type="ARBA" id="ARBA00004245"/>
    </source>
</evidence>
<dbReference type="GO" id="GO:0061182">
    <property type="term" value="P:negative regulation of chondrocyte development"/>
    <property type="evidence" value="ECO:0007669"/>
    <property type="project" value="TreeGrafter"/>
</dbReference>
<dbReference type="GO" id="GO:0031005">
    <property type="term" value="F:filamin binding"/>
    <property type="evidence" value="ECO:0007669"/>
    <property type="project" value="InterPro"/>
</dbReference>
<evidence type="ECO:0000256" key="5">
    <source>
        <dbReference type="ARBA" id="ARBA00023212"/>
    </source>
</evidence>